<dbReference type="Proteomes" id="UP000195897">
    <property type="component" value="Unassembled WGS sequence"/>
</dbReference>
<comment type="caution">
    <text evidence="3">The sequence shown here is derived from an EMBL/GenBank/DDBJ whole genome shotgun (WGS) entry which is preliminary data.</text>
</comment>
<dbReference type="PANTHER" id="PTHR43265">
    <property type="entry name" value="ESTERASE ESTD"/>
    <property type="match status" value="1"/>
</dbReference>
<gene>
    <name evidence="3" type="ORF">B5F17_01160</name>
</gene>
<evidence type="ECO:0000313" key="3">
    <source>
        <dbReference type="EMBL" id="OUP54540.1"/>
    </source>
</evidence>
<sequence length="385" mass="41811">MFAALSLLAAGLLALSPSAYLPPVTQASPAATGTVEALTIPSFDAYPLEGRLYLPSDQSPRALVIYVNGSGPNTNQNTRQLSADTTFSYFDLVASGFNEVGAAFFSYSTRGVTASDTPPFYHTIDPQAYQTYLPEHSVQDVAAIVRTLRTDSRLHDCPIYLLGWSEGTMIAPKVAQLVPVDGLLLAGYVNGTMQQVLDWQQTGGSSMVTYCLYFDADGDGRVSQAEYENDRYGVRPALGLEQVAFPELDADGDGQLTASDFAALLAPSRQALYDAIARSDDAWLTENYPVRLTSAWFQAHAHFTPNRDMLTELDLPIVIFQGQADANVPVQDTLDIQAQFVALGKDNLTVHLYPNADHDLNFASYLSTGVWPQAWCDLFAAVAPK</sequence>
<dbReference type="AlphaFoldDB" id="A0A1Y4LF72"/>
<dbReference type="Gene3D" id="3.40.50.1820">
    <property type="entry name" value="alpha/beta hydrolase"/>
    <property type="match status" value="1"/>
</dbReference>
<dbReference type="InterPro" id="IPR002048">
    <property type="entry name" value="EF_hand_dom"/>
</dbReference>
<feature type="chain" id="PRO_5039224240" description="EF-hand domain-containing protein" evidence="1">
    <location>
        <begin position="22"/>
        <end position="385"/>
    </location>
</feature>
<accession>A0A1Y4LF72</accession>
<dbReference type="InterPro" id="IPR029058">
    <property type="entry name" value="AB_hydrolase_fold"/>
</dbReference>
<feature type="domain" description="EF-hand" evidence="2">
    <location>
        <begin position="244"/>
        <end position="264"/>
    </location>
</feature>
<evidence type="ECO:0000259" key="2">
    <source>
        <dbReference type="Pfam" id="PF13202"/>
    </source>
</evidence>
<dbReference type="InterPro" id="IPR053145">
    <property type="entry name" value="AB_hydrolase_Est10"/>
</dbReference>
<dbReference type="GO" id="GO:0005509">
    <property type="term" value="F:calcium ion binding"/>
    <property type="evidence" value="ECO:0007669"/>
    <property type="project" value="InterPro"/>
</dbReference>
<evidence type="ECO:0000256" key="1">
    <source>
        <dbReference type="SAM" id="SignalP"/>
    </source>
</evidence>
<organism evidence="3 4">
    <name type="scientific">Butyricicoccus pullicaecorum</name>
    <dbReference type="NCBI Taxonomy" id="501571"/>
    <lineage>
        <taxon>Bacteria</taxon>
        <taxon>Bacillati</taxon>
        <taxon>Bacillota</taxon>
        <taxon>Clostridia</taxon>
        <taxon>Eubacteriales</taxon>
        <taxon>Butyricicoccaceae</taxon>
        <taxon>Butyricicoccus</taxon>
    </lineage>
</organism>
<dbReference type="PROSITE" id="PS00018">
    <property type="entry name" value="EF_HAND_1"/>
    <property type="match status" value="2"/>
</dbReference>
<reference evidence="4" key="1">
    <citation type="submission" date="2017-04" db="EMBL/GenBank/DDBJ databases">
        <title>Function of individual gut microbiota members based on whole genome sequencing of pure cultures obtained from chicken caecum.</title>
        <authorList>
            <person name="Medvecky M."/>
            <person name="Cejkova D."/>
            <person name="Polansky O."/>
            <person name="Karasova D."/>
            <person name="Kubasova T."/>
            <person name="Cizek A."/>
            <person name="Rychlik I."/>
        </authorList>
    </citation>
    <scope>NUCLEOTIDE SEQUENCE [LARGE SCALE GENOMIC DNA]</scope>
    <source>
        <strain evidence="4">An180</strain>
    </source>
</reference>
<dbReference type="RefSeq" id="WP_087369966.1">
    <property type="nucleotide sequence ID" value="NZ_NFKK01000001.1"/>
</dbReference>
<dbReference type="InterPro" id="IPR018247">
    <property type="entry name" value="EF_Hand_1_Ca_BS"/>
</dbReference>
<dbReference type="Pfam" id="PF13202">
    <property type="entry name" value="EF-hand_5"/>
    <property type="match status" value="2"/>
</dbReference>
<dbReference type="GO" id="GO:0052689">
    <property type="term" value="F:carboxylic ester hydrolase activity"/>
    <property type="evidence" value="ECO:0007669"/>
    <property type="project" value="TreeGrafter"/>
</dbReference>
<evidence type="ECO:0000313" key="4">
    <source>
        <dbReference type="Proteomes" id="UP000195897"/>
    </source>
</evidence>
<dbReference type="SUPFAM" id="SSF53474">
    <property type="entry name" value="alpha/beta-Hydrolases"/>
    <property type="match status" value="1"/>
</dbReference>
<proteinExistence type="predicted"/>
<feature type="signal peptide" evidence="1">
    <location>
        <begin position="1"/>
        <end position="21"/>
    </location>
</feature>
<protein>
    <recommendedName>
        <fullName evidence="2">EF-hand domain-containing protein</fullName>
    </recommendedName>
</protein>
<dbReference type="EMBL" id="NFKK01000001">
    <property type="protein sequence ID" value="OUP54540.1"/>
    <property type="molecule type" value="Genomic_DNA"/>
</dbReference>
<feature type="domain" description="EF-hand" evidence="2">
    <location>
        <begin position="214"/>
        <end position="228"/>
    </location>
</feature>
<keyword evidence="1" id="KW-0732">Signal</keyword>
<dbReference type="PANTHER" id="PTHR43265:SF1">
    <property type="entry name" value="ESTERASE ESTD"/>
    <property type="match status" value="1"/>
</dbReference>
<name>A0A1Y4LF72_9FIRM</name>
<dbReference type="Gene3D" id="1.10.238.10">
    <property type="entry name" value="EF-hand"/>
    <property type="match status" value="1"/>
</dbReference>